<organism evidence="1 2">
    <name type="scientific">Rhizophlyctis rosea</name>
    <dbReference type="NCBI Taxonomy" id="64517"/>
    <lineage>
        <taxon>Eukaryota</taxon>
        <taxon>Fungi</taxon>
        <taxon>Fungi incertae sedis</taxon>
        <taxon>Chytridiomycota</taxon>
        <taxon>Chytridiomycota incertae sedis</taxon>
        <taxon>Chytridiomycetes</taxon>
        <taxon>Rhizophlyctidales</taxon>
        <taxon>Rhizophlyctidaceae</taxon>
        <taxon>Rhizophlyctis</taxon>
    </lineage>
</organism>
<evidence type="ECO:0000313" key="2">
    <source>
        <dbReference type="Proteomes" id="UP001212841"/>
    </source>
</evidence>
<sequence>MNDLLRDAQGWFAHTDTELVLLVKIYPPSQGDTANGTFRLRVALYQRPPLSLIGEWEAGTRQADNWAVPPLTGPQDPTYQLSIPLNKLYDGAPIPAGMTNMQTLDIDLWELRRAVEREIYP</sequence>
<comment type="caution">
    <text evidence="1">The sequence shown here is derived from an EMBL/GenBank/DDBJ whole genome shotgun (WGS) entry which is preliminary data.</text>
</comment>
<dbReference type="Proteomes" id="UP001212841">
    <property type="component" value="Unassembled WGS sequence"/>
</dbReference>
<accession>A0AAD5X5W7</accession>
<keyword evidence="2" id="KW-1185">Reference proteome</keyword>
<protein>
    <submittedName>
        <fullName evidence="1">Uncharacterized protein</fullName>
    </submittedName>
</protein>
<reference evidence="1" key="1">
    <citation type="submission" date="2020-05" db="EMBL/GenBank/DDBJ databases">
        <title>Phylogenomic resolution of chytrid fungi.</title>
        <authorList>
            <person name="Stajich J.E."/>
            <person name="Amses K."/>
            <person name="Simmons R."/>
            <person name="Seto K."/>
            <person name="Myers J."/>
            <person name="Bonds A."/>
            <person name="Quandt C.A."/>
            <person name="Barry K."/>
            <person name="Liu P."/>
            <person name="Grigoriev I."/>
            <person name="Longcore J.E."/>
            <person name="James T.Y."/>
        </authorList>
    </citation>
    <scope>NUCLEOTIDE SEQUENCE</scope>
    <source>
        <strain evidence="1">JEL0318</strain>
    </source>
</reference>
<gene>
    <name evidence="1" type="ORF">HK097_006002</name>
</gene>
<dbReference type="AlphaFoldDB" id="A0AAD5X5W7"/>
<dbReference type="EMBL" id="JADGJD010000281">
    <property type="protein sequence ID" value="KAJ3052599.1"/>
    <property type="molecule type" value="Genomic_DNA"/>
</dbReference>
<proteinExistence type="predicted"/>
<evidence type="ECO:0000313" key="1">
    <source>
        <dbReference type="EMBL" id="KAJ3052599.1"/>
    </source>
</evidence>
<name>A0AAD5X5W7_9FUNG</name>